<dbReference type="Proteomes" id="UP000224634">
    <property type="component" value="Unassembled WGS sequence"/>
</dbReference>
<accession>A0A2B7XWG2</accession>
<feature type="region of interest" description="Disordered" evidence="1">
    <location>
        <begin position="68"/>
        <end position="88"/>
    </location>
</feature>
<feature type="transmembrane region" description="Helical" evidence="2">
    <location>
        <begin position="25"/>
        <end position="44"/>
    </location>
</feature>
<sequence>MAPLERLRPLLSASLPIVGPTWLPSPWLIFPASLLLLLLVLTLSRRRQQSKCRKIAFDSSSEFLAKEKGFDNHTPEHTPPRSSLSCEKEERVFQPADLVDDEALQGWHAFEAGSQGLSDANQRLKHTYFERETPIVPQWNMPATFQGPQGSLPQAAGEGYSGPGHWTVWHAGSEMRGRGQAPWSNMDQTWENGNSMQPPRLQRETTQLFPGGKRQIWRRRILEYG</sequence>
<feature type="compositionally biased region" description="Basic and acidic residues" evidence="1">
    <location>
        <begin position="68"/>
        <end position="79"/>
    </location>
</feature>
<keyword evidence="2" id="KW-1133">Transmembrane helix</keyword>
<proteinExistence type="predicted"/>
<name>A0A2B7XWG2_POLH7</name>
<gene>
    <name evidence="3" type="ORF">AJ80_06286</name>
</gene>
<protein>
    <submittedName>
        <fullName evidence="3">Uncharacterized protein</fullName>
    </submittedName>
</protein>
<evidence type="ECO:0000256" key="1">
    <source>
        <dbReference type="SAM" id="MobiDB-lite"/>
    </source>
</evidence>
<dbReference type="EMBL" id="PDNA01000103">
    <property type="protein sequence ID" value="PGH13536.1"/>
    <property type="molecule type" value="Genomic_DNA"/>
</dbReference>
<evidence type="ECO:0000313" key="4">
    <source>
        <dbReference type="Proteomes" id="UP000224634"/>
    </source>
</evidence>
<dbReference type="AlphaFoldDB" id="A0A2B7XWG2"/>
<comment type="caution">
    <text evidence="3">The sequence shown here is derived from an EMBL/GenBank/DDBJ whole genome shotgun (WGS) entry which is preliminary data.</text>
</comment>
<keyword evidence="4" id="KW-1185">Reference proteome</keyword>
<evidence type="ECO:0000313" key="3">
    <source>
        <dbReference type="EMBL" id="PGH13536.1"/>
    </source>
</evidence>
<organism evidence="3 4">
    <name type="scientific">Polytolypa hystricis (strain UAMH7299)</name>
    <dbReference type="NCBI Taxonomy" id="1447883"/>
    <lineage>
        <taxon>Eukaryota</taxon>
        <taxon>Fungi</taxon>
        <taxon>Dikarya</taxon>
        <taxon>Ascomycota</taxon>
        <taxon>Pezizomycotina</taxon>
        <taxon>Eurotiomycetes</taxon>
        <taxon>Eurotiomycetidae</taxon>
        <taxon>Onygenales</taxon>
        <taxon>Onygenales incertae sedis</taxon>
        <taxon>Polytolypa</taxon>
    </lineage>
</organism>
<evidence type="ECO:0000256" key="2">
    <source>
        <dbReference type="SAM" id="Phobius"/>
    </source>
</evidence>
<keyword evidence="2" id="KW-0472">Membrane</keyword>
<reference evidence="3 4" key="1">
    <citation type="submission" date="2017-10" db="EMBL/GenBank/DDBJ databases">
        <title>Comparative genomics in systemic dimorphic fungi from Ajellomycetaceae.</title>
        <authorList>
            <person name="Munoz J.F."/>
            <person name="Mcewen J.G."/>
            <person name="Clay O.K."/>
            <person name="Cuomo C.A."/>
        </authorList>
    </citation>
    <scope>NUCLEOTIDE SEQUENCE [LARGE SCALE GENOMIC DNA]</scope>
    <source>
        <strain evidence="3 4">UAMH7299</strain>
    </source>
</reference>
<keyword evidence="2" id="KW-0812">Transmembrane</keyword>